<dbReference type="RefSeq" id="WP_070110936.1">
    <property type="nucleotide sequence ID" value="NZ_LZFO01000036.1"/>
</dbReference>
<gene>
    <name evidence="2" type="ORF">CLOACE_19770</name>
</gene>
<dbReference type="EMBL" id="LZFO01000036">
    <property type="protein sequence ID" value="OFI05008.1"/>
    <property type="molecule type" value="Genomic_DNA"/>
</dbReference>
<feature type="domain" description="Thoeris protein ThsB TIR-like" evidence="1">
    <location>
        <begin position="7"/>
        <end position="110"/>
    </location>
</feature>
<evidence type="ECO:0000313" key="3">
    <source>
        <dbReference type="Proteomes" id="UP000175744"/>
    </source>
</evidence>
<proteinExistence type="predicted"/>
<accession>A0A1E8EXA7</accession>
<dbReference type="Gene3D" id="3.40.50.11200">
    <property type="match status" value="1"/>
</dbReference>
<reference evidence="2 3" key="1">
    <citation type="submission" date="2016-06" db="EMBL/GenBank/DDBJ databases">
        <title>Genome sequence of Clostridium acetireducens DSM 10703.</title>
        <authorList>
            <person name="Poehlein A."/>
            <person name="Fluechter S."/>
            <person name="Duerre P."/>
            <person name="Daniel R."/>
        </authorList>
    </citation>
    <scope>NUCLEOTIDE SEQUENCE [LARGE SCALE GENOMIC DNA]</scope>
    <source>
        <strain evidence="2 3">DSM 10703</strain>
    </source>
</reference>
<name>A0A1E8EXA7_9CLOT</name>
<dbReference type="OrthoDB" id="9811746at2"/>
<evidence type="ECO:0000259" key="1">
    <source>
        <dbReference type="Pfam" id="PF08937"/>
    </source>
</evidence>
<comment type="caution">
    <text evidence="2">The sequence shown here is derived from an EMBL/GenBank/DDBJ whole genome shotgun (WGS) entry which is preliminary data.</text>
</comment>
<evidence type="ECO:0000313" key="2">
    <source>
        <dbReference type="EMBL" id="OFI05008.1"/>
    </source>
</evidence>
<dbReference type="AlphaFoldDB" id="A0A1E8EXA7"/>
<protein>
    <recommendedName>
        <fullName evidence="1">Thoeris protein ThsB TIR-like domain-containing protein</fullName>
    </recommendedName>
</protein>
<sequence>MAKKKVFISFDYDEDKSYYYLMKAWDANSNFEFVFSDYTSKEINSDDVATVKRALSRKIGNATYTLVIIGKYANKEHEDSEEIGYTNWQNYEVAKSVERGNKLVGVKIKSTYSAPTEMIGVGTSWASRFTQDKIIAALNEAK</sequence>
<dbReference type="Proteomes" id="UP000175744">
    <property type="component" value="Unassembled WGS sequence"/>
</dbReference>
<dbReference type="InterPro" id="IPR015032">
    <property type="entry name" value="ThsB__TIR-like_domain"/>
</dbReference>
<keyword evidence="3" id="KW-1185">Reference proteome</keyword>
<dbReference type="Pfam" id="PF08937">
    <property type="entry name" value="ThsB_TIR"/>
    <property type="match status" value="1"/>
</dbReference>
<organism evidence="2 3">
    <name type="scientific">Clostridium acetireducens DSM 10703</name>
    <dbReference type="NCBI Taxonomy" id="1121290"/>
    <lineage>
        <taxon>Bacteria</taxon>
        <taxon>Bacillati</taxon>
        <taxon>Bacillota</taxon>
        <taxon>Clostridia</taxon>
        <taxon>Eubacteriales</taxon>
        <taxon>Clostridiaceae</taxon>
        <taxon>Clostridium</taxon>
    </lineage>
</organism>